<name>A0AA40LVA6_CNENI</name>
<proteinExistence type="predicted"/>
<sequence length="106" mass="11269">MKILIQFSTTYLCEKSFSSVTAIKTRYRSQLEINMLSVLHPGVLRGGKRPGDQGKVMPHHTSAAATAGSTSLGQPWLPEPWAALSGWAATNRGLPVPRASLGPLGG</sequence>
<dbReference type="Proteomes" id="UP001177744">
    <property type="component" value="Unassembled WGS sequence"/>
</dbReference>
<protein>
    <submittedName>
        <fullName evidence="2">Uncharacterized protein</fullName>
    </submittedName>
</protein>
<organism evidence="2 3">
    <name type="scientific">Cnephaeus nilssonii</name>
    <name type="common">Northern bat</name>
    <name type="synonym">Eptesicus nilssonii</name>
    <dbReference type="NCBI Taxonomy" id="3371016"/>
    <lineage>
        <taxon>Eukaryota</taxon>
        <taxon>Metazoa</taxon>
        <taxon>Chordata</taxon>
        <taxon>Craniata</taxon>
        <taxon>Vertebrata</taxon>
        <taxon>Euteleostomi</taxon>
        <taxon>Mammalia</taxon>
        <taxon>Eutheria</taxon>
        <taxon>Laurasiatheria</taxon>
        <taxon>Chiroptera</taxon>
        <taxon>Yangochiroptera</taxon>
        <taxon>Vespertilionidae</taxon>
        <taxon>Cnephaeus</taxon>
    </lineage>
</organism>
<dbReference type="AlphaFoldDB" id="A0AA40LVA6"/>
<evidence type="ECO:0000313" key="3">
    <source>
        <dbReference type="Proteomes" id="UP001177744"/>
    </source>
</evidence>
<comment type="caution">
    <text evidence="2">The sequence shown here is derived from an EMBL/GenBank/DDBJ whole genome shotgun (WGS) entry which is preliminary data.</text>
</comment>
<evidence type="ECO:0000313" key="2">
    <source>
        <dbReference type="EMBL" id="KAK1345148.1"/>
    </source>
</evidence>
<dbReference type="EMBL" id="JAULJE010000003">
    <property type="protein sequence ID" value="KAK1345148.1"/>
    <property type="molecule type" value="Genomic_DNA"/>
</dbReference>
<accession>A0AA40LVA6</accession>
<reference evidence="2" key="1">
    <citation type="submission" date="2023-06" db="EMBL/GenBank/DDBJ databases">
        <title>Reference genome for the Northern bat (Eptesicus nilssonii), a most northern bat species.</title>
        <authorList>
            <person name="Laine V.N."/>
            <person name="Pulliainen A.T."/>
            <person name="Lilley T.M."/>
        </authorList>
    </citation>
    <scope>NUCLEOTIDE SEQUENCE</scope>
    <source>
        <strain evidence="2">BLF_Eptnil</strain>
        <tissue evidence="2">Kidney</tissue>
    </source>
</reference>
<feature type="region of interest" description="Disordered" evidence="1">
    <location>
        <begin position="44"/>
        <end position="72"/>
    </location>
</feature>
<evidence type="ECO:0000256" key="1">
    <source>
        <dbReference type="SAM" id="MobiDB-lite"/>
    </source>
</evidence>
<gene>
    <name evidence="2" type="ORF">QTO34_013856</name>
</gene>
<feature type="compositionally biased region" description="Low complexity" evidence="1">
    <location>
        <begin position="61"/>
        <end position="71"/>
    </location>
</feature>
<keyword evidence="3" id="KW-1185">Reference proteome</keyword>